<evidence type="ECO:0000313" key="1">
    <source>
        <dbReference type="EMBL" id="CAP35702.1"/>
    </source>
</evidence>
<dbReference type="EMBL" id="HE600936">
    <property type="protein sequence ID" value="CAP35702.1"/>
    <property type="molecule type" value="Genomic_DNA"/>
</dbReference>
<evidence type="ECO:0000313" key="3">
    <source>
        <dbReference type="WormBase" id="CBG18212"/>
    </source>
</evidence>
<dbReference type="AlphaFoldDB" id="A8XS60"/>
<dbReference type="Proteomes" id="UP000008549">
    <property type="component" value="Unassembled WGS sequence"/>
</dbReference>
<dbReference type="GeneID" id="8584229"/>
<dbReference type="KEGG" id="cbr:CBG_18212"/>
<reference evidence="1 2" key="2">
    <citation type="journal article" date="2011" name="PLoS Genet.">
        <title>Caenorhabditis briggsae recombinant inbred line genotypes reveal inter-strain incompatibility and the evolution of recombination.</title>
        <authorList>
            <person name="Ross J.A."/>
            <person name="Koboldt D.C."/>
            <person name="Staisch J.E."/>
            <person name="Chamberlin H.M."/>
            <person name="Gupta B.P."/>
            <person name="Miller R.D."/>
            <person name="Baird S.E."/>
            <person name="Haag E.S."/>
        </authorList>
    </citation>
    <scope>NUCLEOTIDE SEQUENCE [LARGE SCALE GENOMIC DNA]</scope>
    <source>
        <strain evidence="1 2">AF16</strain>
    </source>
</reference>
<dbReference type="InParanoid" id="A8XS60"/>
<dbReference type="STRING" id="6238.A8XS60"/>
<dbReference type="CTD" id="8584229"/>
<dbReference type="eggNOG" id="KOG0194">
    <property type="taxonomic scope" value="Eukaryota"/>
</dbReference>
<reference evidence="1 2" key="1">
    <citation type="journal article" date="2003" name="PLoS Biol.">
        <title>The genome sequence of Caenorhabditis briggsae: a platform for comparative genomics.</title>
        <authorList>
            <person name="Stein L.D."/>
            <person name="Bao Z."/>
            <person name="Blasiar D."/>
            <person name="Blumenthal T."/>
            <person name="Brent M.R."/>
            <person name="Chen N."/>
            <person name="Chinwalla A."/>
            <person name="Clarke L."/>
            <person name="Clee C."/>
            <person name="Coghlan A."/>
            <person name="Coulson A."/>
            <person name="D'Eustachio P."/>
            <person name="Fitch D.H."/>
            <person name="Fulton L.A."/>
            <person name="Fulton R.E."/>
            <person name="Griffiths-Jones S."/>
            <person name="Harris T.W."/>
            <person name="Hillier L.W."/>
            <person name="Kamath R."/>
            <person name="Kuwabara P.E."/>
            <person name="Mardis E.R."/>
            <person name="Marra M.A."/>
            <person name="Miner T.L."/>
            <person name="Minx P."/>
            <person name="Mullikin J.C."/>
            <person name="Plumb R.W."/>
            <person name="Rogers J."/>
            <person name="Schein J.E."/>
            <person name="Sohrmann M."/>
            <person name="Spieth J."/>
            <person name="Stajich J.E."/>
            <person name="Wei C."/>
            <person name="Willey D."/>
            <person name="Wilson R.K."/>
            <person name="Durbin R."/>
            <person name="Waterston R.H."/>
        </authorList>
    </citation>
    <scope>NUCLEOTIDE SEQUENCE [LARGE SCALE GENOMIC DNA]</scope>
    <source>
        <strain evidence="1 2">AF16</strain>
    </source>
</reference>
<dbReference type="InterPro" id="IPR036860">
    <property type="entry name" value="SH2_dom_sf"/>
</dbReference>
<dbReference type="RefSeq" id="XP_002642233.1">
    <property type="nucleotide sequence ID" value="XM_002642187.1"/>
</dbReference>
<evidence type="ECO:0000313" key="2">
    <source>
        <dbReference type="Proteomes" id="UP000008549"/>
    </source>
</evidence>
<dbReference type="SUPFAM" id="SSF55550">
    <property type="entry name" value="SH2 domain"/>
    <property type="match status" value="1"/>
</dbReference>
<accession>A8XS60</accession>
<name>A8XS60_CAEBR</name>
<dbReference type="WormBase" id="CBG18212">
    <property type="protein sequence ID" value="CBP48201"/>
    <property type="gene ID" value="WBGene00037672"/>
</dbReference>
<dbReference type="HOGENOM" id="CLU_3016164_0_0_1"/>
<protein>
    <submittedName>
        <fullName evidence="1">Protein CBG18212</fullName>
    </submittedName>
</protein>
<sequence length="56" mass="6482">MSVNSVPTNLISATIEKESFYHGLMPREDVRLILDKNGQFLVRMSEQSMENLDHIF</sequence>
<organism evidence="1 2">
    <name type="scientific">Caenorhabditis briggsae</name>
    <dbReference type="NCBI Taxonomy" id="6238"/>
    <lineage>
        <taxon>Eukaryota</taxon>
        <taxon>Metazoa</taxon>
        <taxon>Ecdysozoa</taxon>
        <taxon>Nematoda</taxon>
        <taxon>Chromadorea</taxon>
        <taxon>Rhabditida</taxon>
        <taxon>Rhabditina</taxon>
        <taxon>Rhabditomorpha</taxon>
        <taxon>Rhabditoidea</taxon>
        <taxon>Rhabditidae</taxon>
        <taxon>Peloderinae</taxon>
        <taxon>Caenorhabditis</taxon>
    </lineage>
</organism>
<gene>
    <name evidence="1 3" type="ORF">CBG18212</name>
    <name evidence="1" type="ORF">CBG_18212</name>
</gene>
<proteinExistence type="predicted"/>
<dbReference type="Gene3D" id="3.30.505.10">
    <property type="entry name" value="SH2 domain"/>
    <property type="match status" value="1"/>
</dbReference>
<keyword evidence="2" id="KW-1185">Reference proteome</keyword>